<reference evidence="2 3" key="1">
    <citation type="journal article" date="2011" name="Front. Microbiol.">
        <title>Genomic signatures of strain selection and enhancement in Bacillus atrophaeus var. globigii, a historical biowarfare simulant.</title>
        <authorList>
            <person name="Gibbons H.S."/>
            <person name="Broomall S.M."/>
            <person name="McNew L.A."/>
            <person name="Daligault H."/>
            <person name="Chapman C."/>
            <person name="Bruce D."/>
            <person name="Karavis M."/>
            <person name="Krepps M."/>
            <person name="McGregor P.A."/>
            <person name="Hong C."/>
            <person name="Park K.H."/>
            <person name="Akmal A."/>
            <person name="Feldman A."/>
            <person name="Lin J.S."/>
            <person name="Chang W.E."/>
            <person name="Higgs B.W."/>
            <person name="Demirev P."/>
            <person name="Lindquist J."/>
            <person name="Liem A."/>
            <person name="Fochler E."/>
            <person name="Read T.D."/>
            <person name="Tapia R."/>
            <person name="Johnson S."/>
            <person name="Bishop-Lilly K.A."/>
            <person name="Detter C."/>
            <person name="Han C."/>
            <person name="Sozhamannan S."/>
            <person name="Rosenzweig C.N."/>
            <person name="Skowronski E.W."/>
        </authorList>
    </citation>
    <scope>NUCLEOTIDE SEQUENCE [LARGE SCALE GENOMIC DNA]</scope>
    <source>
        <strain evidence="2 3">AK5</strain>
    </source>
</reference>
<feature type="chain" id="PRO_5019161206" evidence="1">
    <location>
        <begin position="25"/>
        <end position="241"/>
    </location>
</feature>
<name>A0A432VQW1_9GAMM</name>
<dbReference type="InterPro" id="IPR021308">
    <property type="entry name" value="GfcB"/>
</dbReference>
<dbReference type="Pfam" id="PF11102">
    <property type="entry name" value="YjbF"/>
    <property type="match status" value="1"/>
</dbReference>
<accession>A0A432VQW1</accession>
<dbReference type="Proteomes" id="UP000288212">
    <property type="component" value="Unassembled WGS sequence"/>
</dbReference>
<dbReference type="PROSITE" id="PS51257">
    <property type="entry name" value="PROKAR_LIPOPROTEIN"/>
    <property type="match status" value="1"/>
</dbReference>
<dbReference type="RefSeq" id="WP_126793862.1">
    <property type="nucleotide sequence ID" value="NZ_PIPI01000008.1"/>
</dbReference>
<proteinExistence type="predicted"/>
<comment type="caution">
    <text evidence="2">The sequence shown here is derived from an EMBL/GenBank/DDBJ whole genome shotgun (WGS) entry which is preliminary data.</text>
</comment>
<sequence>MNRFRSCVRGKARAAAWLRTAGFAAVCAVAVSGCSSVTYDLQRTWQLYFQGQEDIVLSAEEIEAFPYTVQYARLGSRGQATIVLGYIDPVGSGYEYHWVSADQETLVTENGRVKRVSRMGDYRILATYSGTADPVGDMVRSGVGEAAWQRTVDYTVNGESYSVVAASQFVASGAQSLELPAGAVNVYHVVERGQFVGVAGSTGKFVNEFWVEADGHVVKSRQTLAPGADELQLTQVKWVGR</sequence>
<dbReference type="EMBL" id="PIPI01000008">
    <property type="protein sequence ID" value="RUO18660.1"/>
    <property type="molecule type" value="Genomic_DNA"/>
</dbReference>
<dbReference type="SUPFAM" id="SSF159270">
    <property type="entry name" value="YmcC-like"/>
    <property type="match status" value="1"/>
</dbReference>
<evidence type="ECO:0000256" key="1">
    <source>
        <dbReference type="SAM" id="SignalP"/>
    </source>
</evidence>
<feature type="signal peptide" evidence="1">
    <location>
        <begin position="1"/>
        <end position="24"/>
    </location>
</feature>
<protein>
    <submittedName>
        <fullName evidence="2">YjbF family lipoprotein</fullName>
    </submittedName>
</protein>
<organism evidence="2 3">
    <name type="scientific">Aliidiomarina haloalkalitolerans</name>
    <dbReference type="NCBI Taxonomy" id="859059"/>
    <lineage>
        <taxon>Bacteria</taxon>
        <taxon>Pseudomonadati</taxon>
        <taxon>Pseudomonadota</taxon>
        <taxon>Gammaproteobacteria</taxon>
        <taxon>Alteromonadales</taxon>
        <taxon>Idiomarinaceae</taxon>
        <taxon>Aliidiomarina</taxon>
    </lineage>
</organism>
<dbReference type="Gene3D" id="2.40.360.10">
    <property type="entry name" value="YmcC-like"/>
    <property type="match status" value="1"/>
</dbReference>
<dbReference type="AlphaFoldDB" id="A0A432VQW1"/>
<dbReference type="InterPro" id="IPR023373">
    <property type="entry name" value="YmcC_sf"/>
</dbReference>
<dbReference type="OrthoDB" id="6240809at2"/>
<keyword evidence="2" id="KW-0449">Lipoprotein</keyword>
<keyword evidence="1" id="KW-0732">Signal</keyword>
<evidence type="ECO:0000313" key="2">
    <source>
        <dbReference type="EMBL" id="RUO18660.1"/>
    </source>
</evidence>
<gene>
    <name evidence="2" type="ORF">CWE06_10475</name>
</gene>
<keyword evidence="3" id="KW-1185">Reference proteome</keyword>
<evidence type="ECO:0000313" key="3">
    <source>
        <dbReference type="Proteomes" id="UP000288212"/>
    </source>
</evidence>